<evidence type="ECO:0000313" key="1">
    <source>
        <dbReference type="EMBL" id="GGA59253.1"/>
    </source>
</evidence>
<dbReference type="EMBL" id="BMDW01000025">
    <property type="protein sequence ID" value="GGA59253.1"/>
    <property type="molecule type" value="Genomic_DNA"/>
</dbReference>
<proteinExistence type="predicted"/>
<evidence type="ECO:0000313" key="2">
    <source>
        <dbReference type="Proteomes" id="UP000618591"/>
    </source>
</evidence>
<protein>
    <recommendedName>
        <fullName evidence="3">CopG family transcriptional regulator</fullName>
    </recommendedName>
</protein>
<dbReference type="Proteomes" id="UP000618591">
    <property type="component" value="Unassembled WGS sequence"/>
</dbReference>
<organism evidence="1 2">
    <name type="scientific">Sphingomonas psychrolutea</name>
    <dbReference type="NCBI Taxonomy" id="1259676"/>
    <lineage>
        <taxon>Bacteria</taxon>
        <taxon>Pseudomonadati</taxon>
        <taxon>Pseudomonadota</taxon>
        <taxon>Alphaproteobacteria</taxon>
        <taxon>Sphingomonadales</taxon>
        <taxon>Sphingomonadaceae</taxon>
        <taxon>Sphingomonas</taxon>
    </lineage>
</organism>
<evidence type="ECO:0008006" key="3">
    <source>
        <dbReference type="Google" id="ProtNLM"/>
    </source>
</evidence>
<keyword evidence="2" id="KW-1185">Reference proteome</keyword>
<reference evidence="2" key="1">
    <citation type="journal article" date="2019" name="Int. J. Syst. Evol. Microbiol.">
        <title>The Global Catalogue of Microorganisms (GCM) 10K type strain sequencing project: providing services to taxonomists for standard genome sequencing and annotation.</title>
        <authorList>
            <consortium name="The Broad Institute Genomics Platform"/>
            <consortium name="The Broad Institute Genome Sequencing Center for Infectious Disease"/>
            <person name="Wu L."/>
            <person name="Ma J."/>
        </authorList>
    </citation>
    <scope>NUCLEOTIDE SEQUENCE [LARGE SCALE GENOMIC DNA]</scope>
    <source>
        <strain evidence="2">CGMCC 1.10106</strain>
    </source>
</reference>
<gene>
    <name evidence="1" type="ORF">GCM10011395_31930</name>
</gene>
<name>A0ABQ1H5E0_9SPHN</name>
<accession>A0ABQ1H5E0</accession>
<sequence length="96" mass="10289">MQTERVTFLTSPDQKAKLDAYAALHGHSVGHVLREATINYIATPVSERAEDEAALALILPEVEAAVADMKAAITAMRADIERTCAVVDAVLAGEKR</sequence>
<comment type="caution">
    <text evidence="1">The sequence shown here is derived from an EMBL/GenBank/DDBJ whole genome shotgun (WGS) entry which is preliminary data.</text>
</comment>
<dbReference type="RefSeq" id="WP_188449261.1">
    <property type="nucleotide sequence ID" value="NZ_BMDW01000025.1"/>
</dbReference>